<name>A0ABW5TUI0_9SPHI</name>
<evidence type="ECO:0008006" key="4">
    <source>
        <dbReference type="Google" id="ProtNLM"/>
    </source>
</evidence>
<feature type="signal peptide" evidence="1">
    <location>
        <begin position="1"/>
        <end position="20"/>
    </location>
</feature>
<dbReference type="PROSITE" id="PS51257">
    <property type="entry name" value="PROKAR_LIPOPROTEIN"/>
    <property type="match status" value="1"/>
</dbReference>
<feature type="chain" id="PRO_5045694509" description="Lipocalin-like domain-containing protein" evidence="1">
    <location>
        <begin position="21"/>
        <end position="132"/>
    </location>
</feature>
<keyword evidence="3" id="KW-1185">Reference proteome</keyword>
<evidence type="ECO:0000313" key="2">
    <source>
        <dbReference type="EMBL" id="MFD2732405.1"/>
    </source>
</evidence>
<organism evidence="2 3">
    <name type="scientific">Pedobacter alpinus</name>
    <dbReference type="NCBI Taxonomy" id="1590643"/>
    <lineage>
        <taxon>Bacteria</taxon>
        <taxon>Pseudomonadati</taxon>
        <taxon>Bacteroidota</taxon>
        <taxon>Sphingobacteriia</taxon>
        <taxon>Sphingobacteriales</taxon>
        <taxon>Sphingobacteriaceae</taxon>
        <taxon>Pedobacter</taxon>
    </lineage>
</organism>
<evidence type="ECO:0000313" key="3">
    <source>
        <dbReference type="Proteomes" id="UP001597546"/>
    </source>
</evidence>
<evidence type="ECO:0000256" key="1">
    <source>
        <dbReference type="SAM" id="SignalP"/>
    </source>
</evidence>
<reference evidence="3" key="1">
    <citation type="journal article" date="2019" name="Int. J. Syst. Evol. Microbiol.">
        <title>The Global Catalogue of Microorganisms (GCM) 10K type strain sequencing project: providing services to taxonomists for standard genome sequencing and annotation.</title>
        <authorList>
            <consortium name="The Broad Institute Genomics Platform"/>
            <consortium name="The Broad Institute Genome Sequencing Center for Infectious Disease"/>
            <person name="Wu L."/>
            <person name="Ma J."/>
        </authorList>
    </citation>
    <scope>NUCLEOTIDE SEQUENCE [LARGE SCALE GENOMIC DNA]</scope>
    <source>
        <strain evidence="3">KCTC 42456</strain>
    </source>
</reference>
<comment type="caution">
    <text evidence="2">The sequence shown here is derived from an EMBL/GenBank/DDBJ whole genome shotgun (WGS) entry which is preliminary data.</text>
</comment>
<gene>
    <name evidence="2" type="ORF">ACFSSE_11910</name>
</gene>
<proteinExistence type="predicted"/>
<sequence>MKILNFKVFLVGLVCSFLTACSFGVKQEDLIGRWNYVSYEYTNKSLDKPLANIAVQQPYIQFDENGACKIVSSGKVISEGKYHLENKIIRYTETLTNGQKRSIPFLINSLSKKELVFQTMDAEVKVITAVKE</sequence>
<dbReference type="EMBL" id="JBHULV010000042">
    <property type="protein sequence ID" value="MFD2732405.1"/>
    <property type="molecule type" value="Genomic_DNA"/>
</dbReference>
<dbReference type="Proteomes" id="UP001597546">
    <property type="component" value="Unassembled WGS sequence"/>
</dbReference>
<protein>
    <recommendedName>
        <fullName evidence="4">Lipocalin-like domain-containing protein</fullName>
    </recommendedName>
</protein>
<keyword evidence="1" id="KW-0732">Signal</keyword>
<dbReference type="RefSeq" id="WP_379045906.1">
    <property type="nucleotide sequence ID" value="NZ_JBHSKW010000057.1"/>
</dbReference>
<accession>A0ABW5TUI0</accession>